<accession>A0A6M2DNM7</accession>
<dbReference type="InterPro" id="IPR008826">
    <property type="entry name" value="Se-bd"/>
</dbReference>
<dbReference type="PANTHER" id="PTHR23300">
    <property type="entry name" value="METHANETHIOL OXIDASE"/>
    <property type="match status" value="1"/>
</dbReference>
<reference evidence="3" key="1">
    <citation type="submission" date="2020-03" db="EMBL/GenBank/DDBJ databases">
        <title>Transcriptomic Profiling of the Digestive Tract of the Rat Flea, Xenopsylla cheopis, Following Blood Feeding and Infection with Yersinia pestis.</title>
        <authorList>
            <person name="Bland D.M."/>
            <person name="Martens C.A."/>
            <person name="Virtaneva K."/>
            <person name="Kanakabandi K."/>
            <person name="Long D."/>
            <person name="Rosenke R."/>
            <person name="Saturday G.A."/>
            <person name="Hoyt F.H."/>
            <person name="Bruno D.P."/>
            <person name="Ribeiro J.M.C."/>
            <person name="Hinnebusch J."/>
        </authorList>
    </citation>
    <scope>NUCLEOTIDE SEQUENCE</scope>
</reference>
<dbReference type="EMBL" id="GIIL01002711">
    <property type="protein sequence ID" value="NOV46437.1"/>
    <property type="molecule type" value="Transcribed_RNA"/>
</dbReference>
<comment type="similarity">
    <text evidence="1">Belongs to the selenium-binding protein family.</text>
</comment>
<dbReference type="Pfam" id="PF05694">
    <property type="entry name" value="SBP56"/>
    <property type="match status" value="1"/>
</dbReference>
<evidence type="ECO:0000256" key="2">
    <source>
        <dbReference type="ARBA" id="ARBA00023266"/>
    </source>
</evidence>
<proteinExistence type="inferred from homology"/>
<dbReference type="SUPFAM" id="SSF75011">
    <property type="entry name" value="3-carboxy-cis,cis-mucoante lactonizing enzyme"/>
    <property type="match status" value="1"/>
</dbReference>
<dbReference type="PANTHER" id="PTHR23300:SF0">
    <property type="entry name" value="METHANETHIOL OXIDASE"/>
    <property type="match status" value="1"/>
</dbReference>
<sequence>MADCCRKGPGYASPLEAMKGPKEKLLYVVCVQPNKDHVQGDYLATVDVDPESSKFQQVIHRTFTNSKDDELHHSGWNICSSCHTGPLKDGVRDKLLLPCLHSNNIYIIDTGKNPRKPEIFKVVDGKKMLENDVSTPHTTHCLASGQVMISTLGDRNDNNKGDFFLLDGKTFDVIGTWTKGDKKASFGYDFWYQPYWDTMVSTEWGTPRAFKRGFRSEDPGNPMVYGTSLNVYSWSEQKLKQIINLGPDGTAPLEVRFLHNPKADEGFVGCAIYSNVYRFFRKSDNTWDAEKVISIPPKKVEGWVAPVITGIISDILISLDDKYLYINNWLQGDVRQYDITDTRNPKLTGRIQLGGVIVKGSGVKLIDGQDLPEQPEPTVVKGRRLYGGPQMLQLSLDGKRLYVSTSLYSIWDKQFYPEMVKNGGTMVKIDCLEGGGMKLDDTFLVDFGKEPNGPVLAHEMRYPGGDCTSDIWLHNE</sequence>
<dbReference type="GO" id="GO:0008430">
    <property type="term" value="F:selenium binding"/>
    <property type="evidence" value="ECO:0007669"/>
    <property type="project" value="InterPro"/>
</dbReference>
<keyword evidence="2" id="KW-0711">Selenium</keyword>
<organism evidence="3">
    <name type="scientific">Xenopsylla cheopis</name>
    <name type="common">Oriental rat flea</name>
    <name type="synonym">Pulex cheopis</name>
    <dbReference type="NCBI Taxonomy" id="163159"/>
    <lineage>
        <taxon>Eukaryota</taxon>
        <taxon>Metazoa</taxon>
        <taxon>Ecdysozoa</taxon>
        <taxon>Arthropoda</taxon>
        <taxon>Hexapoda</taxon>
        <taxon>Insecta</taxon>
        <taxon>Pterygota</taxon>
        <taxon>Neoptera</taxon>
        <taxon>Endopterygota</taxon>
        <taxon>Siphonaptera</taxon>
        <taxon>Pulicidae</taxon>
        <taxon>Xenopsyllinae</taxon>
        <taxon>Xenopsylla</taxon>
    </lineage>
</organism>
<evidence type="ECO:0000313" key="3">
    <source>
        <dbReference type="EMBL" id="NOV46437.1"/>
    </source>
</evidence>
<evidence type="ECO:0000256" key="1">
    <source>
        <dbReference type="ARBA" id="ARBA00005606"/>
    </source>
</evidence>
<protein>
    <submittedName>
        <fullName evidence="3">Putative selenium-binding protein 1</fullName>
    </submittedName>
</protein>
<name>A0A6M2DNM7_XENCH</name>
<dbReference type="AlphaFoldDB" id="A0A6M2DNM7"/>